<dbReference type="AlphaFoldDB" id="A0A8A3P9W3"/>
<dbReference type="OrthoDB" id="298012at2759"/>
<organism evidence="6 7">
    <name type="scientific">Monilinia vaccinii-corymbosi</name>
    <dbReference type="NCBI Taxonomy" id="61207"/>
    <lineage>
        <taxon>Eukaryota</taxon>
        <taxon>Fungi</taxon>
        <taxon>Dikarya</taxon>
        <taxon>Ascomycota</taxon>
        <taxon>Pezizomycotina</taxon>
        <taxon>Leotiomycetes</taxon>
        <taxon>Helotiales</taxon>
        <taxon>Sclerotiniaceae</taxon>
        <taxon>Monilinia</taxon>
    </lineage>
</organism>
<dbReference type="PANTHER" id="PTHR43761:SF1">
    <property type="entry name" value="D-ISOMER SPECIFIC 2-HYDROXYACID DEHYDROGENASE CATALYTIC DOMAIN-CONTAINING PROTEIN-RELATED"/>
    <property type="match status" value="1"/>
</dbReference>
<dbReference type="InterPro" id="IPR006140">
    <property type="entry name" value="D-isomer_DH_NAD-bd"/>
</dbReference>
<feature type="domain" description="D-isomer specific 2-hydroxyacid dehydrogenase NAD-binding" evidence="5">
    <location>
        <begin position="57"/>
        <end position="193"/>
    </location>
</feature>
<dbReference type="Pfam" id="PF02826">
    <property type="entry name" value="2-Hacid_dh_C"/>
    <property type="match status" value="1"/>
</dbReference>
<evidence type="ECO:0000256" key="2">
    <source>
        <dbReference type="ARBA" id="ARBA00023002"/>
    </source>
</evidence>
<dbReference type="InterPro" id="IPR050418">
    <property type="entry name" value="D-iso_2-hydroxyacid_DH_PdxB"/>
</dbReference>
<evidence type="ECO:0000256" key="4">
    <source>
        <dbReference type="SAM" id="SignalP"/>
    </source>
</evidence>
<keyword evidence="4" id="KW-0732">Signal</keyword>
<evidence type="ECO:0000256" key="1">
    <source>
        <dbReference type="ARBA" id="ARBA00005854"/>
    </source>
</evidence>
<dbReference type="Proteomes" id="UP000672032">
    <property type="component" value="Chromosome 2"/>
</dbReference>
<name>A0A8A3P9W3_9HELO</name>
<dbReference type="InterPro" id="IPR036291">
    <property type="entry name" value="NAD(P)-bd_dom_sf"/>
</dbReference>
<evidence type="ECO:0000313" key="7">
    <source>
        <dbReference type="Proteomes" id="UP000672032"/>
    </source>
</evidence>
<comment type="similarity">
    <text evidence="1">Belongs to the D-isomer specific 2-hydroxyacid dehydrogenase family.</text>
</comment>
<keyword evidence="7" id="KW-1185">Reference proteome</keyword>
<dbReference type="SUPFAM" id="SSF51735">
    <property type="entry name" value="NAD(P)-binding Rossmann-fold domains"/>
    <property type="match status" value="1"/>
</dbReference>
<proteinExistence type="inferred from homology"/>
<evidence type="ECO:0000256" key="3">
    <source>
        <dbReference type="ARBA" id="ARBA00023027"/>
    </source>
</evidence>
<accession>A0A8A3P9W3</accession>
<dbReference type="GO" id="GO:0016491">
    <property type="term" value="F:oxidoreductase activity"/>
    <property type="evidence" value="ECO:0007669"/>
    <property type="project" value="UniProtKB-KW"/>
</dbReference>
<dbReference type="PANTHER" id="PTHR43761">
    <property type="entry name" value="D-ISOMER SPECIFIC 2-HYDROXYACID DEHYDROGENASE FAMILY PROTEIN (AFU_ORTHOLOGUE AFUA_1G13630)"/>
    <property type="match status" value="1"/>
</dbReference>
<evidence type="ECO:0000313" key="6">
    <source>
        <dbReference type="EMBL" id="QSZ31479.1"/>
    </source>
</evidence>
<sequence length="224" mass="23834">MQFTLFAMISLITIVIATPISLLKPRQSAAAVDASTASMTDAQGNVISFSSPGVFQGNRVAKLCRALGMTVQMCERKGVPSTETRPNYTPFPTVLATSTVLFLTLPLTPATANLITSSELCVMRKDALVVNVARGGIVNEEDLVRALREGVIAGAATDVFMTEPAGRDNVLVDAARVGTLRDTGRLVLSPHVAWYGRSSVEKLRRVVVENVKAWCEGGEGNVVG</sequence>
<dbReference type="EMBL" id="CP063406">
    <property type="protein sequence ID" value="QSZ31479.1"/>
    <property type="molecule type" value="Genomic_DNA"/>
</dbReference>
<keyword evidence="3" id="KW-0520">NAD</keyword>
<feature type="chain" id="PRO_5032560694" description="D-isomer specific 2-hydroxyacid dehydrogenase NAD-binding domain-containing protein" evidence="4">
    <location>
        <begin position="18"/>
        <end position="224"/>
    </location>
</feature>
<dbReference type="PROSITE" id="PS00671">
    <property type="entry name" value="D_2_HYDROXYACID_DH_3"/>
    <property type="match status" value="1"/>
</dbReference>
<gene>
    <name evidence="6" type="ORF">DSL72_001044</name>
</gene>
<keyword evidence="2" id="KW-0560">Oxidoreductase</keyword>
<dbReference type="Gene3D" id="3.40.50.720">
    <property type="entry name" value="NAD(P)-binding Rossmann-like Domain"/>
    <property type="match status" value="2"/>
</dbReference>
<evidence type="ECO:0000259" key="5">
    <source>
        <dbReference type="Pfam" id="PF02826"/>
    </source>
</evidence>
<protein>
    <recommendedName>
        <fullName evidence="5">D-isomer specific 2-hydroxyacid dehydrogenase NAD-binding domain-containing protein</fullName>
    </recommendedName>
</protein>
<dbReference type="InterPro" id="IPR029753">
    <property type="entry name" value="D-isomer_DH_CS"/>
</dbReference>
<reference evidence="6" key="1">
    <citation type="submission" date="2020-10" db="EMBL/GenBank/DDBJ databases">
        <title>Genome Sequence of Monilinia vaccinii-corymbosi Sheds Light on Mummy Berry Disease Infection of Blueberry and Mating Type.</title>
        <authorList>
            <person name="Yow A.G."/>
            <person name="Zhang Y."/>
            <person name="Bansal K."/>
            <person name="Eacker S.M."/>
            <person name="Sullivan S."/>
            <person name="Liachko I."/>
            <person name="Cubeta M.A."/>
            <person name="Rollins J.A."/>
            <person name="Ashrafi H."/>
        </authorList>
    </citation>
    <scope>NUCLEOTIDE SEQUENCE</scope>
    <source>
        <strain evidence="6">RL-1</strain>
    </source>
</reference>
<dbReference type="GO" id="GO:0051287">
    <property type="term" value="F:NAD binding"/>
    <property type="evidence" value="ECO:0007669"/>
    <property type="project" value="InterPro"/>
</dbReference>
<feature type="signal peptide" evidence="4">
    <location>
        <begin position="1"/>
        <end position="17"/>
    </location>
</feature>